<dbReference type="AlphaFoldDB" id="A0A7J3I5J4"/>
<dbReference type="Pfam" id="PF09959">
    <property type="entry name" value="DUF2193"/>
    <property type="match status" value="1"/>
</dbReference>
<protein>
    <submittedName>
        <fullName evidence="1">DUF2193 domain-containing protein</fullName>
    </submittedName>
</protein>
<gene>
    <name evidence="1" type="ORF">ENT87_00330</name>
    <name evidence="2" type="ORF">ENU30_00425</name>
</gene>
<proteinExistence type="predicted"/>
<dbReference type="EMBL" id="DTBZ01000013">
    <property type="protein sequence ID" value="HGQ17434.1"/>
    <property type="molecule type" value="Genomic_DNA"/>
</dbReference>
<evidence type="ECO:0000313" key="1">
    <source>
        <dbReference type="EMBL" id="HGN35989.1"/>
    </source>
</evidence>
<reference evidence="1" key="1">
    <citation type="journal article" date="2020" name="mSystems">
        <title>Genome- and Community-Level Interaction Insights into Carbon Utilization and Element Cycling Functions of Hydrothermarchaeota in Hydrothermal Sediment.</title>
        <authorList>
            <person name="Zhou Z."/>
            <person name="Liu Y."/>
            <person name="Xu W."/>
            <person name="Pan J."/>
            <person name="Luo Z.H."/>
            <person name="Li M."/>
        </authorList>
    </citation>
    <scope>NUCLEOTIDE SEQUENCE [LARGE SCALE GENOMIC DNA]</scope>
    <source>
        <strain evidence="1">SpSt-618</strain>
        <strain evidence="2">SpSt-657</strain>
    </source>
</reference>
<dbReference type="InterPro" id="IPR018694">
    <property type="entry name" value="DUF2193"/>
</dbReference>
<accession>A0A7J3I5J4</accession>
<comment type="caution">
    <text evidence="1">The sequence shown here is derived from an EMBL/GenBank/DDBJ whole genome shotgun (WGS) entry which is preliminary data.</text>
</comment>
<evidence type="ECO:0000313" key="2">
    <source>
        <dbReference type="EMBL" id="HGQ17434.1"/>
    </source>
</evidence>
<name>A0A7J3I5J4_9CREN</name>
<dbReference type="EMBL" id="DTAI01000011">
    <property type="protein sequence ID" value="HGN35989.1"/>
    <property type="molecule type" value="Genomic_DNA"/>
</dbReference>
<organism evidence="1">
    <name type="scientific">Ignisphaera aggregans</name>
    <dbReference type="NCBI Taxonomy" id="334771"/>
    <lineage>
        <taxon>Archaea</taxon>
        <taxon>Thermoproteota</taxon>
        <taxon>Thermoprotei</taxon>
        <taxon>Desulfurococcales</taxon>
        <taxon>Desulfurococcaceae</taxon>
        <taxon>Ignisphaera</taxon>
    </lineage>
</organism>
<sequence length="517" mass="56580">MGTSSLPPEVVTKIVEDAIAAQKADISVIRERRGGKFVIPDAAPYVEATKKMAAVGPMKKEVIDLFVASVVAHYDILNEIAVDKTIVPEDDPYVEHYQTPVVLEILYELDPKFKESVEKFTKALEEHKGFIGRELVRKYAGFYGPTCVVDFAYAVGGMPGIHAAILEKLDIPKEHKEIILAAKSWGMATSYGFGATFVAAVEAGKSLDEAVKEEIEALKKMWLEPVKMQIDVMKAVGHRSFDPATYMSKFKDRMLPYIKAALNAGVHPANLTVVPAYGVGDVGHHISQSMYNMAKDDMTMAIMEAVTDVLDVTLTKGVKEGLIKSEYDALTAAGRTLAGATTFILELDGFTGETVADLLVKRFHNFVLKYPTRSPAAELHNADFIDLIMRGADVIRPSPFGRDGYVLKGLKIDLSPIKRNAVLMAPQRYTYPGCAITVRFSSLMRLADFPCLLTSEPVTATINTYIVALHPEKPIAPPPICKACGVSQTFLSGRCKWCWYRIGIAKTVPLTAGVEAA</sequence>